<organism evidence="1 2">
    <name type="scientific">Rhipicephalus microplus</name>
    <name type="common">Cattle tick</name>
    <name type="synonym">Boophilus microplus</name>
    <dbReference type="NCBI Taxonomy" id="6941"/>
    <lineage>
        <taxon>Eukaryota</taxon>
        <taxon>Metazoa</taxon>
        <taxon>Ecdysozoa</taxon>
        <taxon>Arthropoda</taxon>
        <taxon>Chelicerata</taxon>
        <taxon>Arachnida</taxon>
        <taxon>Acari</taxon>
        <taxon>Parasitiformes</taxon>
        <taxon>Ixodida</taxon>
        <taxon>Ixodoidea</taxon>
        <taxon>Ixodidae</taxon>
        <taxon>Rhipicephalinae</taxon>
        <taxon>Rhipicephalus</taxon>
        <taxon>Boophilus</taxon>
    </lineage>
</organism>
<keyword evidence="2" id="KW-1185">Reference proteome</keyword>
<evidence type="ECO:0000313" key="1">
    <source>
        <dbReference type="EMBL" id="KAH8025150.1"/>
    </source>
</evidence>
<dbReference type="EMBL" id="JABSTU010000007">
    <property type="protein sequence ID" value="KAH8025150.1"/>
    <property type="molecule type" value="Genomic_DNA"/>
</dbReference>
<gene>
    <name evidence="1" type="ORF">HPB51_003992</name>
</gene>
<proteinExistence type="predicted"/>
<dbReference type="Proteomes" id="UP000821866">
    <property type="component" value="Unassembled WGS sequence"/>
</dbReference>
<dbReference type="AlphaFoldDB" id="A0A9J6DT64"/>
<reference evidence="1" key="2">
    <citation type="submission" date="2021-09" db="EMBL/GenBank/DDBJ databases">
        <authorList>
            <person name="Jia N."/>
            <person name="Wang J."/>
            <person name="Shi W."/>
            <person name="Du L."/>
            <person name="Sun Y."/>
            <person name="Zhan W."/>
            <person name="Jiang J."/>
            <person name="Wang Q."/>
            <person name="Zhang B."/>
            <person name="Ji P."/>
            <person name="Sakyi L.B."/>
            <person name="Cui X."/>
            <person name="Yuan T."/>
            <person name="Jiang B."/>
            <person name="Yang W."/>
            <person name="Lam T.T.-Y."/>
            <person name="Chang Q."/>
            <person name="Ding S."/>
            <person name="Wang X."/>
            <person name="Zhu J."/>
            <person name="Ruan X."/>
            <person name="Zhao L."/>
            <person name="Wei J."/>
            <person name="Que T."/>
            <person name="Du C."/>
            <person name="Cheng J."/>
            <person name="Dai P."/>
            <person name="Han X."/>
            <person name="Huang E."/>
            <person name="Gao Y."/>
            <person name="Liu J."/>
            <person name="Shao H."/>
            <person name="Ye R."/>
            <person name="Li L."/>
            <person name="Wei W."/>
            <person name="Wang X."/>
            <person name="Wang C."/>
            <person name="Huo Q."/>
            <person name="Li W."/>
            <person name="Guo W."/>
            <person name="Chen H."/>
            <person name="Chen S."/>
            <person name="Zhou L."/>
            <person name="Zhou L."/>
            <person name="Ni X."/>
            <person name="Tian J."/>
            <person name="Zhou Y."/>
            <person name="Sheng Y."/>
            <person name="Liu T."/>
            <person name="Pan Y."/>
            <person name="Xia L."/>
            <person name="Li J."/>
            <person name="Zhao F."/>
            <person name="Cao W."/>
        </authorList>
    </citation>
    <scope>NUCLEOTIDE SEQUENCE</scope>
    <source>
        <strain evidence="1">Rmic-2018</strain>
        <tissue evidence="1">Larvae</tissue>
    </source>
</reference>
<name>A0A9J6DT64_RHIMP</name>
<evidence type="ECO:0000313" key="2">
    <source>
        <dbReference type="Proteomes" id="UP000821866"/>
    </source>
</evidence>
<accession>A0A9J6DT64</accession>
<comment type="caution">
    <text evidence="1">The sequence shown here is derived from an EMBL/GenBank/DDBJ whole genome shotgun (WGS) entry which is preliminary data.</text>
</comment>
<reference evidence="1" key="1">
    <citation type="journal article" date="2020" name="Cell">
        <title>Large-Scale Comparative Analyses of Tick Genomes Elucidate Their Genetic Diversity and Vector Capacities.</title>
        <authorList>
            <consortium name="Tick Genome and Microbiome Consortium (TIGMIC)"/>
            <person name="Jia N."/>
            <person name="Wang J."/>
            <person name="Shi W."/>
            <person name="Du L."/>
            <person name="Sun Y."/>
            <person name="Zhan W."/>
            <person name="Jiang J.F."/>
            <person name="Wang Q."/>
            <person name="Zhang B."/>
            <person name="Ji P."/>
            <person name="Bell-Sakyi L."/>
            <person name="Cui X.M."/>
            <person name="Yuan T.T."/>
            <person name="Jiang B.G."/>
            <person name="Yang W.F."/>
            <person name="Lam T.T."/>
            <person name="Chang Q.C."/>
            <person name="Ding S.J."/>
            <person name="Wang X.J."/>
            <person name="Zhu J.G."/>
            <person name="Ruan X.D."/>
            <person name="Zhao L."/>
            <person name="Wei J.T."/>
            <person name="Ye R.Z."/>
            <person name="Que T.C."/>
            <person name="Du C.H."/>
            <person name="Zhou Y.H."/>
            <person name="Cheng J.X."/>
            <person name="Dai P.F."/>
            <person name="Guo W.B."/>
            <person name="Han X.H."/>
            <person name="Huang E.J."/>
            <person name="Li L.F."/>
            <person name="Wei W."/>
            <person name="Gao Y.C."/>
            <person name="Liu J.Z."/>
            <person name="Shao H.Z."/>
            <person name="Wang X."/>
            <person name="Wang C.C."/>
            <person name="Yang T.C."/>
            <person name="Huo Q.B."/>
            <person name="Li W."/>
            <person name="Chen H.Y."/>
            <person name="Chen S.E."/>
            <person name="Zhou L.G."/>
            <person name="Ni X.B."/>
            <person name="Tian J.H."/>
            <person name="Sheng Y."/>
            <person name="Liu T."/>
            <person name="Pan Y.S."/>
            <person name="Xia L.Y."/>
            <person name="Li J."/>
            <person name="Zhao F."/>
            <person name="Cao W.C."/>
        </authorList>
    </citation>
    <scope>NUCLEOTIDE SEQUENCE</scope>
    <source>
        <strain evidence="1">Rmic-2018</strain>
    </source>
</reference>
<protein>
    <submittedName>
        <fullName evidence="1">Uncharacterized protein</fullName>
    </submittedName>
</protein>
<sequence>MEALKLKRKSDRAQLTHFINEEEATLTHESVTEEELCLLNDRINRLHTDLRPTGFDIIPLLSFTEEETEFDRIAQMQRLIDMRPVQSSKDLRGLRCLYDMVQTQTQSLKTLRVSEDSYSAIFYPILLKSLPHHIVLDANAQTTQDSPP</sequence>